<reference evidence="1 2" key="1">
    <citation type="journal article" date="2015" name="Nature">
        <title>rRNA introns, odd ribosomes, and small enigmatic genomes across a large radiation of phyla.</title>
        <authorList>
            <person name="Brown C.T."/>
            <person name="Hug L.A."/>
            <person name="Thomas B.C."/>
            <person name="Sharon I."/>
            <person name="Castelle C.J."/>
            <person name="Singh A."/>
            <person name="Wilkins M.J."/>
            <person name="Williams K.H."/>
            <person name="Banfield J.F."/>
        </authorList>
    </citation>
    <scope>NUCLEOTIDE SEQUENCE [LARGE SCALE GENOMIC DNA]</scope>
</reference>
<dbReference type="EMBL" id="LBPN01000002">
    <property type="protein sequence ID" value="KKP59836.1"/>
    <property type="molecule type" value="Genomic_DNA"/>
</dbReference>
<protein>
    <submittedName>
        <fullName evidence="1">Uncharacterized protein</fullName>
    </submittedName>
</protein>
<organism evidence="1 2">
    <name type="scientific">Candidatus Gottesmanbacteria bacterium GW2011_GWA1_34_13</name>
    <dbReference type="NCBI Taxonomy" id="1618434"/>
    <lineage>
        <taxon>Bacteria</taxon>
        <taxon>Candidatus Gottesmaniibacteriota</taxon>
    </lineage>
</organism>
<dbReference type="Pfam" id="PF04463">
    <property type="entry name" value="2-thiour_desulf"/>
    <property type="match status" value="1"/>
</dbReference>
<comment type="caution">
    <text evidence="1">The sequence shown here is derived from an EMBL/GenBank/DDBJ whole genome shotgun (WGS) entry which is preliminary data.</text>
</comment>
<dbReference type="PATRIC" id="fig|1618434.3.peg.185"/>
<evidence type="ECO:0000313" key="1">
    <source>
        <dbReference type="EMBL" id="KKP59836.1"/>
    </source>
</evidence>
<dbReference type="PANTHER" id="PTHR30087:SF1">
    <property type="entry name" value="HYPOTHETICAL CYTOSOLIC PROTEIN"/>
    <property type="match status" value="1"/>
</dbReference>
<gene>
    <name evidence="1" type="ORF">UR52_C0002G0064</name>
</gene>
<dbReference type="PANTHER" id="PTHR30087">
    <property type="entry name" value="INNER MEMBRANE PROTEIN"/>
    <property type="match status" value="1"/>
</dbReference>
<accession>A0A0G0B7Z1</accession>
<name>A0A0G0B7Z1_9BACT</name>
<dbReference type="InterPro" id="IPR007553">
    <property type="entry name" value="2-thiour_desulf"/>
</dbReference>
<dbReference type="Proteomes" id="UP000034176">
    <property type="component" value="Unassembled WGS sequence"/>
</dbReference>
<proteinExistence type="predicted"/>
<dbReference type="AlphaFoldDB" id="A0A0G0B7Z1"/>
<evidence type="ECO:0000313" key="2">
    <source>
        <dbReference type="Proteomes" id="UP000034176"/>
    </source>
</evidence>
<sequence>MKKLPTLKIVSACLAGINCKYDGTNNLCPKIAKMVQNAQAIPVCPEVLGGLSVPRQSVEIKNNQIISKNGENFTAQFERGAKVGLKLVQTVGAKEAILKARSPSCGFRQIYDGTFSKKLVKGDGVFAKLLKLHNFKIKTEEEI</sequence>